<keyword evidence="10" id="KW-0732">Signal</keyword>
<dbReference type="AlphaFoldDB" id="A0A835LL77"/>
<dbReference type="Pfam" id="PF04842">
    <property type="entry name" value="DUF639"/>
    <property type="match status" value="1"/>
</dbReference>
<dbReference type="InterPro" id="IPR013320">
    <property type="entry name" value="ConA-like_dom_sf"/>
</dbReference>
<evidence type="ECO:0000256" key="9">
    <source>
        <dbReference type="ARBA" id="ARBA00022692"/>
    </source>
</evidence>
<name>A0A835LL77_9MAGN</name>
<evidence type="ECO:0000313" key="24">
    <source>
        <dbReference type="EMBL" id="KAF9595629.1"/>
    </source>
</evidence>
<keyword evidence="14 21" id="KW-0067">ATP-binding</keyword>
<dbReference type="GO" id="GO:0005524">
    <property type="term" value="F:ATP binding"/>
    <property type="evidence" value="ECO:0007669"/>
    <property type="project" value="UniProtKB-UniRule"/>
</dbReference>
<keyword evidence="15 22" id="KW-1133">Transmembrane helix</keyword>
<dbReference type="FunFam" id="1.10.510.10:FF:000108">
    <property type="entry name" value="L-type lectin-domain containing receptor kinase S.4"/>
    <property type="match status" value="1"/>
</dbReference>
<keyword evidence="18" id="KW-0325">Glycoprotein</keyword>
<evidence type="ECO:0000256" key="16">
    <source>
        <dbReference type="ARBA" id="ARBA00023136"/>
    </source>
</evidence>
<dbReference type="Gene3D" id="3.10.290.70">
    <property type="match status" value="1"/>
</dbReference>
<comment type="catalytic activity">
    <reaction evidence="19">
        <text>L-threonyl-[protein] + ATP = O-phospho-L-threonyl-[protein] + ADP + H(+)</text>
        <dbReference type="Rhea" id="RHEA:46608"/>
        <dbReference type="Rhea" id="RHEA-COMP:11060"/>
        <dbReference type="Rhea" id="RHEA-COMP:11605"/>
        <dbReference type="ChEBI" id="CHEBI:15378"/>
        <dbReference type="ChEBI" id="CHEBI:30013"/>
        <dbReference type="ChEBI" id="CHEBI:30616"/>
        <dbReference type="ChEBI" id="CHEBI:61977"/>
        <dbReference type="ChEBI" id="CHEBI:456216"/>
        <dbReference type="EC" id="2.7.11.1"/>
    </reaction>
</comment>
<dbReference type="GO" id="GO:0030246">
    <property type="term" value="F:carbohydrate binding"/>
    <property type="evidence" value="ECO:0007669"/>
    <property type="project" value="UniProtKB-KW"/>
</dbReference>
<dbReference type="PROSITE" id="PS00107">
    <property type="entry name" value="PROTEIN_KINASE_ATP"/>
    <property type="match status" value="1"/>
</dbReference>
<dbReference type="PROSITE" id="PS00108">
    <property type="entry name" value="PROTEIN_KINASE_ST"/>
    <property type="match status" value="1"/>
</dbReference>
<dbReference type="InterPro" id="IPR008271">
    <property type="entry name" value="Ser/Thr_kinase_AS"/>
</dbReference>
<evidence type="ECO:0000256" key="20">
    <source>
        <dbReference type="ARBA" id="ARBA00048679"/>
    </source>
</evidence>
<dbReference type="GO" id="GO:0006886">
    <property type="term" value="P:intracellular protein transport"/>
    <property type="evidence" value="ECO:0007669"/>
    <property type="project" value="InterPro"/>
</dbReference>
<evidence type="ECO:0000256" key="8">
    <source>
        <dbReference type="ARBA" id="ARBA00022679"/>
    </source>
</evidence>
<feature type="binding site" evidence="21">
    <location>
        <position position="749"/>
    </location>
    <ligand>
        <name>ATP</name>
        <dbReference type="ChEBI" id="CHEBI:30616"/>
    </ligand>
</feature>
<sequence length="1058" mass="117712">MLLNRWFNKGRPIYELKVMAFLQRMNTMEQLLKLQNAISQLEELVQDGNVVLLKLRALSLSIFPKTLYDLRASEKLALGSVAIALVIGFLTFMRSDVVYNASNNELVRTQTLVKSAIIQLDAAPFRQCYLQHYGVEIGRKKKSAAKKEGVEEGEAAVVEEVKKSQHVLRNWRSARKSRNWILTSKSSLVVVGQRPGSLVVSLAAQISSPQSVWRADGYILEGKELEFYMKKLQRKKGKGSARKQRRLQFVKCPNDISGIIDAAKFADIALLLIDGSYGFEMAEGTSGESIDALAKVDIVKQRMEEAYEILQAAETLANMRHCLFAAVGEVAEFANVRKQLEVLEDRLEEMLQPRLSEALSLSAHTHSDWKKPRRNCSTFYHNILEGLSLRIWILAFKRIQFDEFLYSGFNALKGNISLNGVAEVENIGVVRLTNDTTRLIGRAFYPSALKFKNTTNGQAFSFSTCFAFAIVPEYPKLGGHGLAFTIAPTKELQGALPSQYLGLLNASDAGNYSNHIFAVEFDTVQDFEFGDINDNHVGIDIDSLRSNSSAPAAYFADKSSKVDLNLKSGNVILAWVDYDSVRNLVNVTLSLSSTKPELPIISYPVDLSPILLDSMFIGFSASTGLLASSHYMFGWSFKMNGVAQDLELSSLPTLPVPKKKNLPLTIGVSVAASVFLLAVIFLSIYLFRKIKNADVIEDWELNIGPHRFTYEELKVATKGFREKELLGFGGFGRVYKGKLPNSKAQVAVKQVSHESKQGLREFVSEIATIGRLRHRNLVQLQGWCRRRGDLLLVYDYMPNGSLDKFIFEESKVILTWEQRFKIIKGIASALLYLHEEWDQIVIHRDIKASNVLLDGELNGRLGDFGLAKLYEHGSNPTTTRVVGTLGYLAPELTRTGKATTGSDVFAFGALLLEITCGRRPIEPKALPEELVLVDWVWDRWTAGRVFDVVDQGLEGEFDETEVVVVLKLGLMCSNSTSTARPNMKQVVSYLDGEVKMPEVLSAPGEYEAGKNSEGFDDFVHSYPSSSLGKVSSYSFPGDVEASTASSLSPFFNKAHNSL</sequence>
<reference evidence="24 25" key="1">
    <citation type="submission" date="2020-10" db="EMBL/GenBank/DDBJ databases">
        <title>The Coptis chinensis genome and diversification of protoberbering-type alkaloids.</title>
        <authorList>
            <person name="Wang B."/>
            <person name="Shu S."/>
            <person name="Song C."/>
            <person name="Liu Y."/>
        </authorList>
    </citation>
    <scope>NUCLEOTIDE SEQUENCE [LARGE SCALE GENOMIC DNA]</scope>
    <source>
        <strain evidence="24">HL-2020</strain>
        <tissue evidence="24">Leaf</tissue>
    </source>
</reference>
<dbReference type="GO" id="GO:0005886">
    <property type="term" value="C:plasma membrane"/>
    <property type="evidence" value="ECO:0007669"/>
    <property type="project" value="UniProtKB-SubCell"/>
</dbReference>
<evidence type="ECO:0000256" key="4">
    <source>
        <dbReference type="ARBA" id="ARBA00010217"/>
    </source>
</evidence>
<dbReference type="InterPro" id="IPR006927">
    <property type="entry name" value="DUF639"/>
</dbReference>
<proteinExistence type="inferred from homology"/>
<dbReference type="CDD" id="cd06899">
    <property type="entry name" value="lectin_legume_LecRK_Arcelin_ConA"/>
    <property type="match status" value="1"/>
</dbReference>
<comment type="similarity">
    <text evidence="4">In the C-terminal section; belongs to the protein kinase superfamily. Ser/Thr protein kinase family.</text>
</comment>
<keyword evidence="25" id="KW-1185">Reference proteome</keyword>
<dbReference type="Pfam" id="PF00139">
    <property type="entry name" value="Lectin_legB"/>
    <property type="match status" value="1"/>
</dbReference>
<evidence type="ECO:0000256" key="11">
    <source>
        <dbReference type="ARBA" id="ARBA00022734"/>
    </source>
</evidence>
<evidence type="ECO:0000256" key="17">
    <source>
        <dbReference type="ARBA" id="ARBA00023170"/>
    </source>
</evidence>
<keyword evidence="9 22" id="KW-0812">Transmembrane</keyword>
<keyword evidence="7" id="KW-0723">Serine/threonine-protein kinase</keyword>
<dbReference type="Gene3D" id="1.10.168.20">
    <property type="entry name" value="Ribosomal protein S8e, subdomain"/>
    <property type="match status" value="1"/>
</dbReference>
<dbReference type="InterPro" id="IPR017441">
    <property type="entry name" value="Protein_kinase_ATP_BS"/>
</dbReference>
<comment type="similarity">
    <text evidence="3">In the N-terminal section; belongs to the leguminous lectin family.</text>
</comment>
<evidence type="ECO:0000256" key="6">
    <source>
        <dbReference type="ARBA" id="ARBA00022475"/>
    </source>
</evidence>
<dbReference type="EC" id="2.7.11.1" evidence="5"/>
<dbReference type="SUPFAM" id="SSF56112">
    <property type="entry name" value="Protein kinase-like (PK-like)"/>
    <property type="match status" value="1"/>
</dbReference>
<evidence type="ECO:0000256" key="19">
    <source>
        <dbReference type="ARBA" id="ARBA00047899"/>
    </source>
</evidence>
<dbReference type="Pfam" id="PF10191">
    <property type="entry name" value="COG7"/>
    <property type="match status" value="1"/>
</dbReference>
<dbReference type="PROSITE" id="PS50011">
    <property type="entry name" value="PROTEIN_KINASE_DOM"/>
    <property type="match status" value="1"/>
</dbReference>
<dbReference type="SMART" id="SM00220">
    <property type="entry name" value="S_TKc"/>
    <property type="match status" value="1"/>
</dbReference>
<keyword evidence="13" id="KW-0418">Kinase</keyword>
<dbReference type="OrthoDB" id="543442at2759"/>
<dbReference type="FunFam" id="3.30.200.20:FF:000423">
    <property type="entry name" value="L-type lectin-domain containing receptor kinase S.1"/>
    <property type="match status" value="1"/>
</dbReference>
<dbReference type="GO" id="GO:0042742">
    <property type="term" value="P:defense response to bacterium"/>
    <property type="evidence" value="ECO:0007669"/>
    <property type="project" value="UniProtKB-ARBA"/>
</dbReference>
<dbReference type="Pfam" id="PF00069">
    <property type="entry name" value="Pkinase"/>
    <property type="match status" value="1"/>
</dbReference>
<evidence type="ECO:0000256" key="15">
    <source>
        <dbReference type="ARBA" id="ARBA00022989"/>
    </source>
</evidence>
<keyword evidence="17" id="KW-0675">Receptor</keyword>
<evidence type="ECO:0000256" key="1">
    <source>
        <dbReference type="ARBA" id="ARBA00004236"/>
    </source>
</evidence>
<dbReference type="GO" id="GO:0017119">
    <property type="term" value="C:Golgi transport complex"/>
    <property type="evidence" value="ECO:0007669"/>
    <property type="project" value="InterPro"/>
</dbReference>
<gene>
    <name evidence="24" type="ORF">IFM89_001502</name>
</gene>
<keyword evidence="11" id="KW-0430">Lectin</keyword>
<dbReference type="InterPro" id="IPR050528">
    <property type="entry name" value="L-type_Lectin-RKs"/>
</dbReference>
<keyword evidence="6" id="KW-1003">Cell membrane</keyword>
<keyword evidence="16 22" id="KW-0472">Membrane</keyword>
<dbReference type="Gene3D" id="2.60.120.200">
    <property type="match status" value="1"/>
</dbReference>
<evidence type="ECO:0000256" key="7">
    <source>
        <dbReference type="ARBA" id="ARBA00022527"/>
    </source>
</evidence>
<dbReference type="InterPro" id="IPR019335">
    <property type="entry name" value="COG7"/>
</dbReference>
<dbReference type="FunFam" id="2.60.120.200:FF:000086">
    <property type="entry name" value="L-type lectin-domain containing receptor kinase S.4"/>
    <property type="match status" value="1"/>
</dbReference>
<evidence type="ECO:0000259" key="23">
    <source>
        <dbReference type="PROSITE" id="PS50011"/>
    </source>
</evidence>
<comment type="subcellular location">
    <subcellularLocation>
        <location evidence="1">Cell membrane</location>
    </subcellularLocation>
    <subcellularLocation>
        <location evidence="2">Membrane</location>
        <topology evidence="2">Single-pass type I membrane protein</topology>
    </subcellularLocation>
</comment>
<dbReference type="Proteomes" id="UP000631114">
    <property type="component" value="Unassembled WGS sequence"/>
</dbReference>
<dbReference type="Gene3D" id="3.30.200.20">
    <property type="entry name" value="Phosphorylase Kinase, domain 1"/>
    <property type="match status" value="1"/>
</dbReference>
<dbReference type="InterPro" id="IPR000719">
    <property type="entry name" value="Prot_kinase_dom"/>
</dbReference>
<dbReference type="Gene3D" id="1.10.510.10">
    <property type="entry name" value="Transferase(Phosphotransferase) domain 1"/>
    <property type="match status" value="1"/>
</dbReference>
<evidence type="ECO:0000256" key="12">
    <source>
        <dbReference type="ARBA" id="ARBA00022741"/>
    </source>
</evidence>
<comment type="catalytic activity">
    <reaction evidence="20">
        <text>L-seryl-[protein] + ATP = O-phospho-L-seryl-[protein] + ADP + H(+)</text>
        <dbReference type="Rhea" id="RHEA:17989"/>
        <dbReference type="Rhea" id="RHEA-COMP:9863"/>
        <dbReference type="Rhea" id="RHEA-COMP:11604"/>
        <dbReference type="ChEBI" id="CHEBI:15378"/>
        <dbReference type="ChEBI" id="CHEBI:29999"/>
        <dbReference type="ChEBI" id="CHEBI:30616"/>
        <dbReference type="ChEBI" id="CHEBI:83421"/>
        <dbReference type="ChEBI" id="CHEBI:456216"/>
        <dbReference type="EC" id="2.7.11.1"/>
    </reaction>
</comment>
<dbReference type="InterPro" id="IPR042563">
    <property type="entry name" value="Ribosomal_protein_eS8_euk"/>
</dbReference>
<evidence type="ECO:0000256" key="13">
    <source>
        <dbReference type="ARBA" id="ARBA00022777"/>
    </source>
</evidence>
<accession>A0A835LL77</accession>
<dbReference type="CDD" id="cd14066">
    <property type="entry name" value="STKc_IRAK"/>
    <property type="match status" value="1"/>
</dbReference>
<evidence type="ECO:0000256" key="21">
    <source>
        <dbReference type="PROSITE-ProRule" id="PRU10141"/>
    </source>
</evidence>
<evidence type="ECO:0000256" key="5">
    <source>
        <dbReference type="ARBA" id="ARBA00012513"/>
    </source>
</evidence>
<evidence type="ECO:0000256" key="14">
    <source>
        <dbReference type="ARBA" id="ARBA00022840"/>
    </source>
</evidence>
<dbReference type="PANTHER" id="PTHR27007">
    <property type="match status" value="1"/>
</dbReference>
<dbReference type="EMBL" id="JADFTS010000007">
    <property type="protein sequence ID" value="KAF9595629.1"/>
    <property type="molecule type" value="Genomic_DNA"/>
</dbReference>
<organism evidence="24 25">
    <name type="scientific">Coptis chinensis</name>
    <dbReference type="NCBI Taxonomy" id="261450"/>
    <lineage>
        <taxon>Eukaryota</taxon>
        <taxon>Viridiplantae</taxon>
        <taxon>Streptophyta</taxon>
        <taxon>Embryophyta</taxon>
        <taxon>Tracheophyta</taxon>
        <taxon>Spermatophyta</taxon>
        <taxon>Magnoliopsida</taxon>
        <taxon>Ranunculales</taxon>
        <taxon>Ranunculaceae</taxon>
        <taxon>Coptidoideae</taxon>
        <taxon>Coptis</taxon>
    </lineage>
</organism>
<dbReference type="InterPro" id="IPR011009">
    <property type="entry name" value="Kinase-like_dom_sf"/>
</dbReference>
<evidence type="ECO:0000256" key="10">
    <source>
        <dbReference type="ARBA" id="ARBA00022729"/>
    </source>
</evidence>
<protein>
    <recommendedName>
        <fullName evidence="5">non-specific serine/threonine protein kinase</fullName>
        <ecNumber evidence="5">2.7.11.1</ecNumber>
    </recommendedName>
</protein>
<keyword evidence="8" id="KW-0808">Transferase</keyword>
<feature type="transmembrane region" description="Helical" evidence="22">
    <location>
        <begin position="662"/>
        <end position="687"/>
    </location>
</feature>
<evidence type="ECO:0000313" key="25">
    <source>
        <dbReference type="Proteomes" id="UP000631114"/>
    </source>
</evidence>
<dbReference type="GO" id="GO:0002229">
    <property type="term" value="P:defense response to oomycetes"/>
    <property type="evidence" value="ECO:0007669"/>
    <property type="project" value="UniProtKB-ARBA"/>
</dbReference>
<evidence type="ECO:0000256" key="22">
    <source>
        <dbReference type="SAM" id="Phobius"/>
    </source>
</evidence>
<comment type="caution">
    <text evidence="24">The sequence shown here is derived from an EMBL/GenBank/DDBJ whole genome shotgun (WGS) entry which is preliminary data.</text>
</comment>
<evidence type="ECO:0000256" key="3">
    <source>
        <dbReference type="ARBA" id="ARBA00008536"/>
    </source>
</evidence>
<feature type="domain" description="Protein kinase" evidence="23">
    <location>
        <begin position="720"/>
        <end position="999"/>
    </location>
</feature>
<keyword evidence="12 21" id="KW-0547">Nucleotide-binding</keyword>
<dbReference type="SUPFAM" id="SSF49899">
    <property type="entry name" value="Concanavalin A-like lectins/glucanases"/>
    <property type="match status" value="1"/>
</dbReference>
<dbReference type="GO" id="GO:0004674">
    <property type="term" value="F:protein serine/threonine kinase activity"/>
    <property type="evidence" value="ECO:0007669"/>
    <property type="project" value="UniProtKB-KW"/>
</dbReference>
<dbReference type="InterPro" id="IPR001220">
    <property type="entry name" value="Legume_lectin_dom"/>
</dbReference>
<evidence type="ECO:0000256" key="2">
    <source>
        <dbReference type="ARBA" id="ARBA00004479"/>
    </source>
</evidence>
<evidence type="ECO:0000256" key="18">
    <source>
        <dbReference type="ARBA" id="ARBA00023180"/>
    </source>
</evidence>